<feature type="region of interest" description="Disordered" evidence="1">
    <location>
        <begin position="1376"/>
        <end position="1456"/>
    </location>
</feature>
<feature type="region of interest" description="Disordered" evidence="1">
    <location>
        <begin position="1611"/>
        <end position="1639"/>
    </location>
</feature>
<feature type="region of interest" description="Disordered" evidence="1">
    <location>
        <begin position="1857"/>
        <end position="1886"/>
    </location>
</feature>
<feature type="region of interest" description="Disordered" evidence="1">
    <location>
        <begin position="208"/>
        <end position="833"/>
    </location>
</feature>
<feature type="compositionally biased region" description="Basic and acidic residues" evidence="1">
    <location>
        <begin position="563"/>
        <end position="580"/>
    </location>
</feature>
<feature type="compositionally biased region" description="Acidic residues" evidence="1">
    <location>
        <begin position="2311"/>
        <end position="2326"/>
    </location>
</feature>
<accession>A0A2C6KHN3</accession>
<feature type="compositionally biased region" description="Basic and acidic residues" evidence="1">
    <location>
        <begin position="367"/>
        <end position="383"/>
    </location>
</feature>
<feature type="region of interest" description="Disordered" evidence="1">
    <location>
        <begin position="1911"/>
        <end position="2373"/>
    </location>
</feature>
<feature type="compositionally biased region" description="Low complexity" evidence="1">
    <location>
        <begin position="119"/>
        <end position="134"/>
    </location>
</feature>
<feature type="region of interest" description="Disordered" evidence="1">
    <location>
        <begin position="845"/>
        <end position="887"/>
    </location>
</feature>
<feature type="compositionally biased region" description="Basic and acidic residues" evidence="1">
    <location>
        <begin position="1754"/>
        <end position="1765"/>
    </location>
</feature>
<feature type="compositionally biased region" description="Basic and acidic residues" evidence="1">
    <location>
        <begin position="785"/>
        <end position="810"/>
    </location>
</feature>
<feature type="compositionally biased region" description="Polar residues" evidence="1">
    <location>
        <begin position="208"/>
        <end position="233"/>
    </location>
</feature>
<feature type="compositionally biased region" description="Gly residues" evidence="1">
    <location>
        <begin position="2257"/>
        <end position="2267"/>
    </location>
</feature>
<evidence type="ECO:0000256" key="1">
    <source>
        <dbReference type="SAM" id="MobiDB-lite"/>
    </source>
</evidence>
<feature type="compositionally biased region" description="Low complexity" evidence="1">
    <location>
        <begin position="2202"/>
        <end position="2218"/>
    </location>
</feature>
<feature type="compositionally biased region" description="Basic and acidic residues" evidence="1">
    <location>
        <begin position="845"/>
        <end position="868"/>
    </location>
</feature>
<feature type="compositionally biased region" description="Polar residues" evidence="1">
    <location>
        <begin position="478"/>
        <end position="489"/>
    </location>
</feature>
<feature type="compositionally biased region" description="Low complexity" evidence="1">
    <location>
        <begin position="1701"/>
        <end position="1721"/>
    </location>
</feature>
<feature type="compositionally biased region" description="Low complexity" evidence="1">
    <location>
        <begin position="1388"/>
        <end position="1407"/>
    </location>
</feature>
<feature type="region of interest" description="Disordered" evidence="1">
    <location>
        <begin position="1079"/>
        <end position="1100"/>
    </location>
</feature>
<feature type="compositionally biased region" description="Gly residues" evidence="1">
    <location>
        <begin position="1611"/>
        <end position="1636"/>
    </location>
</feature>
<feature type="compositionally biased region" description="Polar residues" evidence="1">
    <location>
        <begin position="2101"/>
        <end position="2116"/>
    </location>
</feature>
<feature type="compositionally biased region" description="Basic and acidic residues" evidence="1">
    <location>
        <begin position="1793"/>
        <end position="1804"/>
    </location>
</feature>
<feature type="compositionally biased region" description="Basic and acidic residues" evidence="1">
    <location>
        <begin position="2086"/>
        <end position="2096"/>
    </location>
</feature>
<feature type="compositionally biased region" description="Polar residues" evidence="1">
    <location>
        <begin position="599"/>
        <end position="611"/>
    </location>
</feature>
<feature type="compositionally biased region" description="Basic and acidic residues" evidence="1">
    <location>
        <begin position="1911"/>
        <end position="1920"/>
    </location>
</feature>
<feature type="region of interest" description="Disordered" evidence="1">
    <location>
        <begin position="1754"/>
        <end position="1804"/>
    </location>
</feature>
<feature type="compositionally biased region" description="Basic and acidic residues" evidence="1">
    <location>
        <begin position="499"/>
        <end position="511"/>
    </location>
</feature>
<feature type="compositionally biased region" description="Basic and acidic residues" evidence="1">
    <location>
        <begin position="2282"/>
        <end position="2292"/>
    </location>
</feature>
<evidence type="ECO:0000313" key="2">
    <source>
        <dbReference type="EMBL" id="PHJ15836.1"/>
    </source>
</evidence>
<comment type="caution">
    <text evidence="2">The sequence shown here is derived from an EMBL/GenBank/DDBJ whole genome shotgun (WGS) entry which is preliminary data.</text>
</comment>
<feature type="compositionally biased region" description="Pro residues" evidence="1">
    <location>
        <begin position="1376"/>
        <end position="1387"/>
    </location>
</feature>
<feature type="compositionally biased region" description="Low complexity" evidence="1">
    <location>
        <begin position="819"/>
        <end position="831"/>
    </location>
</feature>
<feature type="compositionally biased region" description="Acidic residues" evidence="1">
    <location>
        <begin position="2356"/>
        <end position="2365"/>
    </location>
</feature>
<feature type="compositionally biased region" description="Polar residues" evidence="1">
    <location>
        <begin position="280"/>
        <end position="289"/>
    </location>
</feature>
<feature type="compositionally biased region" description="Low complexity" evidence="1">
    <location>
        <begin position="1434"/>
        <end position="1456"/>
    </location>
</feature>
<dbReference type="Proteomes" id="UP000221165">
    <property type="component" value="Unassembled WGS sequence"/>
</dbReference>
<feature type="compositionally biased region" description="Polar residues" evidence="1">
    <location>
        <begin position="625"/>
        <end position="634"/>
    </location>
</feature>
<protein>
    <submittedName>
        <fullName evidence="2">Phosphoglycerate mutase family protein</fullName>
    </submittedName>
</protein>
<feature type="compositionally biased region" description="Low complexity" evidence="1">
    <location>
        <begin position="2170"/>
        <end position="2192"/>
    </location>
</feature>
<dbReference type="EMBL" id="MIGC01007197">
    <property type="protein sequence ID" value="PHJ15836.1"/>
    <property type="molecule type" value="Genomic_DNA"/>
</dbReference>
<feature type="compositionally biased region" description="Low complexity" evidence="1">
    <location>
        <begin position="1245"/>
        <end position="1267"/>
    </location>
</feature>
<dbReference type="GeneID" id="94433665"/>
<feature type="compositionally biased region" description="Low complexity" evidence="1">
    <location>
        <begin position="1158"/>
        <end position="1170"/>
    </location>
</feature>
<feature type="compositionally biased region" description="Gly residues" evidence="1">
    <location>
        <begin position="108"/>
        <end position="118"/>
    </location>
</feature>
<feature type="region of interest" description="Disordered" evidence="1">
    <location>
        <begin position="1"/>
        <end position="196"/>
    </location>
</feature>
<keyword evidence="3" id="KW-1185">Reference proteome</keyword>
<feature type="compositionally biased region" description="Low complexity" evidence="1">
    <location>
        <begin position="1215"/>
        <end position="1237"/>
    </location>
</feature>
<feature type="compositionally biased region" description="Acidic residues" evidence="1">
    <location>
        <begin position="398"/>
        <end position="408"/>
    </location>
</feature>
<name>A0A2C6KHN3_9APIC</name>
<feature type="compositionally biased region" description="Basic and acidic residues" evidence="1">
    <location>
        <begin position="1774"/>
        <end position="1785"/>
    </location>
</feature>
<feature type="compositionally biased region" description="Basic and acidic residues" evidence="1">
    <location>
        <begin position="2039"/>
        <end position="2052"/>
    </location>
</feature>
<feature type="compositionally biased region" description="Basic and acidic residues" evidence="1">
    <location>
        <begin position="2220"/>
        <end position="2239"/>
    </location>
</feature>
<sequence length="2373" mass="252229">MDHKERSEEGEDRRRDIARGEENVIQQDALVVPPRPIFEPDAEDLLSDDSECSDSDIDIILTQPPPPPLLHGESTPPSPRDEEAPASLPRASEEEENDDELEDEEGDGSGVTQGGGGQRSQHQQQESKSSSSSSPRERSTSPHRRRGQGNSKSQGGEREGRERSEGEEEDEEEVEARARKEQEGQGGCRHINTRDHTCHQGVCRIPQQLTSGDATPSSSSSFLHSAETSQQETPEGEEARSEREEARGDHATQEEGEDHNLEILPQERTAAKSVKGTGGPTSLCSPQRPSSSSSSGGDAACTTCDPEMISSPSLDPHPQSLRLPTKDEKRSPQEKGGAILMATRKGSYLTPMVRRHSSSEARTTPYLEEKPTKVLGRFSDETLSRSSCSRSRRVHAEEEQDGEEEEQKEEGSLIRTRRRVGSWGDGCSIKQNTLPQDEGIDGGKRGSDSKGWTGSASRASLGKHERNCSCLCMKTSHKNSPPLSSTSTPVEKGIGGIRGGKDGGGGRDQHYGKPLSKRCSGGGGVEEEVDKGEVASSYGKSPRLQSSGDSGRSYQNTQQPGRHAKEEEKQEPRDLDENHIDGSLASLSQSNSREGRITSGINMVASHQLQHVSCHEVGASDRAGGQNTSSYSSDSRSEWQQKQQSKDRNLHTSSGSPEASHHSHRCTGSPSESMDDPREGNLYVSEGLGEGTQPHHISTSSGEEKSTQEPPRQSISSSLSSISREAASSVSGVPRHPWPPSVPSRDRYDVIHREERTSQTGSGGTGGVTQKRQEDILQRSALRPENGDEILKKTTTSDRGLQKECGKARGEEEEGVGGISSSSGSTGGVSTEEMKVTRRIISEECKEQQKEGQEQEDSQRGTNVDRRSSSSASIVGGASPSGGSVVEGSCISAQQAGVSRNPSGTPPPPFLLDTPILASAYRCSPSSSFGGLGPMPSWNGLSESVGGVSSIESQFNFGGRGSLFPSYHTPFSGGGVAYQGQAHGLQQHLQSILLENILATSGWLSSGVPHPGGMGGGGAMVSPALGEGQLLLHHHSHPVPGNGVSPLLRSSFTGFQSCNLYGRDDAKTRGVFSGGCGRSSCSAGVGAPSETSGFELRGGDLPISRNLAKSILSSTNPGGNHRRNVYHMSLGEGRGEGETCEEGGLVDPHTTKSNARFPSLPRGRSRSSPSATQSPQNEGEGRGEAGVSISSSHGEIGENRDMALCNDGRGEHDSSSSCLTGRSSSSISLSRSNLPSAGGLGQGSTPGSPSSSSSSSRLGLLASCSSGDLRQQLSSSTRVTPHTQVKPKASPPMDLLHRQSRGVTRTTEGGGGWGVVDDSPYEGNPSREIEKEGGRCIEEILALQHQMLSHMQQQQAIQTQLQQTLLLALLPNLPSPNIPPPAPPPPSLLSRASSSSSSSPHLPSSMPILGGTDGVGDGGVSSHPHPRHHEQMTSSSSSSGESRSSSPPPRQQESSAAAAQNMLLYFQEGGGGGGASVGGHHTNHLSHQSYPTISLMRQGSGSLAAANREGMKLPFFNVSHDRRTPEQLAGKRTEMNIPPLPVPWPPYATTGGAGGGGGSAYSNSNSSSMSGSGLLQNGVHHNNGGCGTTTALGTPLHCPSGVLGAPTPIGGGGGIGTGPGGSSTGGIAPGAGGGGTSSSFDQHLDALGFAHDIHRIVSHERDRVVDEYQKFLAMQQEHHQSNLTQQVYPCFLHEDSFSFQPNQPFNPFQQLSSSSPPSHSSSQEKDFIQERGETGMLLPSSSASSDILHVPQELREEGNRSHPCERVTTGRGLESLDRHNIEEARPTSQQKTSLEESGERSDVSRVDHEGIDMMSESPSVPSGTAAFSGGEQHMKKSIMTGVQEQEEKMMIDDPCQSHAQQGSEDMKVKKHTVPREGASNTGTTSRDCREWSVLPQGGGTACIVDQRAASIEDEKRESRDTVLLAENKTANQGCTSIDKPLGEENENMKEELEERYEVPRHERRRGERQLDQSGADEGAGSRSQKEGRHPHQQHGETASCDDKSGRSSLLNGTHSEAPRSSLVYSLQTTIEGEEQTDGTGKDTIRKQERFTERSSAPSSKEEKEREMVPSSHLSMPTGGGIVSYVEQHEEEKRSDHPSPSGLDSHTNSKPIATTESPVCRPSSYGIEEESMMMEASRQHSRFSGNSKQRLGSRESSRKSPLVYASLPCESSATSVGSYSVSGSSYSSSKPSTMPDVKCKGGVSSPSVTSKSAALSSKTAFLRDRSGLENDGKGSGEVKMKPPSRLPSLAFHPKKEGGGTATAAGGGTEKTPHAFHHKSKKGGNAEHSKKDAEVSLQKKGPISRGGAGGAEGEGEEDEASEEEEEEIVVQRREEGEDADDELTKKSRGEKKLRHEDSDEGSSDEEVANDKKPRC</sequence>
<feature type="compositionally biased region" description="Low complexity" evidence="1">
    <location>
        <begin position="869"/>
        <end position="887"/>
    </location>
</feature>
<feature type="region of interest" description="Disordered" evidence="1">
    <location>
        <begin position="1701"/>
        <end position="1726"/>
    </location>
</feature>
<feature type="compositionally biased region" description="Basic and acidic residues" evidence="1">
    <location>
        <begin position="324"/>
        <end position="333"/>
    </location>
</feature>
<reference evidence="2 3" key="1">
    <citation type="journal article" date="2017" name="Int. J. Parasitol.">
        <title>The genome of the protozoan parasite Cystoisospora suis and a reverse vaccinology approach to identify vaccine candidates.</title>
        <authorList>
            <person name="Palmieri N."/>
            <person name="Shrestha A."/>
            <person name="Ruttkowski B."/>
            <person name="Beck T."/>
            <person name="Vogl C."/>
            <person name="Tomley F."/>
            <person name="Blake D.P."/>
            <person name="Joachim A."/>
        </authorList>
    </citation>
    <scope>NUCLEOTIDE SEQUENCE [LARGE SCALE GENOMIC DNA]</scope>
    <source>
        <strain evidence="2 3">Wien I</strain>
    </source>
</reference>
<organism evidence="2 3">
    <name type="scientific">Cystoisospora suis</name>
    <dbReference type="NCBI Taxonomy" id="483139"/>
    <lineage>
        <taxon>Eukaryota</taxon>
        <taxon>Sar</taxon>
        <taxon>Alveolata</taxon>
        <taxon>Apicomplexa</taxon>
        <taxon>Conoidasida</taxon>
        <taxon>Coccidia</taxon>
        <taxon>Eucoccidiorida</taxon>
        <taxon>Eimeriorina</taxon>
        <taxon>Sarcocystidae</taxon>
        <taxon>Cystoisospora</taxon>
    </lineage>
</organism>
<feature type="compositionally biased region" description="Basic and acidic residues" evidence="1">
    <location>
        <begin position="1940"/>
        <end position="1970"/>
    </location>
</feature>
<feature type="compositionally biased region" description="Basic and acidic residues" evidence="1">
    <location>
        <begin position="635"/>
        <end position="650"/>
    </location>
</feature>
<feature type="compositionally biased region" description="Basic and acidic residues" evidence="1">
    <location>
        <begin position="1"/>
        <end position="22"/>
    </location>
</feature>
<feature type="compositionally biased region" description="Acidic residues" evidence="1">
    <location>
        <begin position="40"/>
        <end position="57"/>
    </location>
</feature>
<proteinExistence type="predicted"/>
<feature type="compositionally biased region" description="Low complexity" evidence="1">
    <location>
        <begin position="714"/>
        <end position="731"/>
    </location>
</feature>
<feature type="region of interest" description="Disordered" evidence="1">
    <location>
        <begin position="1131"/>
        <end position="1330"/>
    </location>
</feature>
<dbReference type="RefSeq" id="XP_067917568.1">
    <property type="nucleotide sequence ID" value="XM_068070454.1"/>
</dbReference>
<feature type="compositionally biased region" description="Basic and acidic residues" evidence="1">
    <location>
        <begin position="155"/>
        <end position="164"/>
    </location>
</feature>
<feature type="compositionally biased region" description="Polar residues" evidence="1">
    <location>
        <begin position="1268"/>
        <end position="1283"/>
    </location>
</feature>
<evidence type="ECO:0000313" key="3">
    <source>
        <dbReference type="Proteomes" id="UP000221165"/>
    </source>
</evidence>
<gene>
    <name evidence="2" type="ORF">CSUI_010349</name>
</gene>
<feature type="compositionally biased region" description="Polar residues" evidence="1">
    <location>
        <begin position="543"/>
        <end position="560"/>
    </location>
</feature>
<feature type="compositionally biased region" description="Basic and acidic residues" evidence="1">
    <location>
        <begin position="237"/>
        <end position="261"/>
    </location>
</feature>
<dbReference type="VEuPathDB" id="ToxoDB:CSUI_010349"/>
<feature type="compositionally biased region" description="Acidic residues" evidence="1">
    <location>
        <begin position="165"/>
        <end position="174"/>
    </location>
</feature>
<feature type="compositionally biased region" description="Acidic residues" evidence="1">
    <location>
        <begin position="93"/>
        <end position="107"/>
    </location>
</feature>
<feature type="compositionally biased region" description="Basic and acidic residues" evidence="1">
    <location>
        <begin position="744"/>
        <end position="757"/>
    </location>
</feature>